<feature type="compositionally biased region" description="Polar residues" evidence="1">
    <location>
        <begin position="489"/>
        <end position="509"/>
    </location>
</feature>
<dbReference type="PANTHER" id="PTHR38166">
    <property type="entry name" value="C2H2-TYPE DOMAIN-CONTAINING PROTEIN-RELATED"/>
    <property type="match status" value="1"/>
</dbReference>
<dbReference type="PANTHER" id="PTHR38166:SF1">
    <property type="entry name" value="C2H2-TYPE DOMAIN-CONTAINING PROTEIN"/>
    <property type="match status" value="1"/>
</dbReference>
<dbReference type="Proteomes" id="UP001345013">
    <property type="component" value="Unassembled WGS sequence"/>
</dbReference>
<evidence type="ECO:0000313" key="2">
    <source>
        <dbReference type="EMBL" id="KAK5084145.1"/>
    </source>
</evidence>
<feature type="compositionally biased region" description="Basic and acidic residues" evidence="1">
    <location>
        <begin position="608"/>
        <end position="617"/>
    </location>
</feature>
<dbReference type="EMBL" id="JAVRRG010000114">
    <property type="protein sequence ID" value="KAK5084145.1"/>
    <property type="molecule type" value="Genomic_DNA"/>
</dbReference>
<feature type="compositionally biased region" description="Basic residues" evidence="1">
    <location>
        <begin position="139"/>
        <end position="148"/>
    </location>
</feature>
<proteinExistence type="predicted"/>
<feature type="compositionally biased region" description="Acidic residues" evidence="1">
    <location>
        <begin position="592"/>
        <end position="602"/>
    </location>
</feature>
<feature type="region of interest" description="Disordered" evidence="1">
    <location>
        <begin position="474"/>
        <end position="526"/>
    </location>
</feature>
<feature type="region of interest" description="Disordered" evidence="1">
    <location>
        <begin position="552"/>
        <end position="622"/>
    </location>
</feature>
<feature type="region of interest" description="Disordered" evidence="1">
    <location>
        <begin position="809"/>
        <end position="906"/>
    </location>
</feature>
<evidence type="ECO:0000313" key="3">
    <source>
        <dbReference type="Proteomes" id="UP001345013"/>
    </source>
</evidence>
<evidence type="ECO:0000256" key="1">
    <source>
        <dbReference type="SAM" id="MobiDB-lite"/>
    </source>
</evidence>
<reference evidence="2 3" key="1">
    <citation type="submission" date="2023-08" db="EMBL/GenBank/DDBJ databases">
        <title>Black Yeasts Isolated from many extreme environments.</title>
        <authorList>
            <person name="Coleine C."/>
            <person name="Stajich J.E."/>
            <person name="Selbmann L."/>
        </authorList>
    </citation>
    <scope>NUCLEOTIDE SEQUENCE [LARGE SCALE GENOMIC DNA]</scope>
    <source>
        <strain evidence="2 3">CCFEE 5885</strain>
    </source>
</reference>
<accession>A0ABR0K480</accession>
<protein>
    <recommendedName>
        <fullName evidence="4">C2H2-type domain-containing protein</fullName>
    </recommendedName>
</protein>
<gene>
    <name evidence="2" type="ORF">LTR24_007505</name>
</gene>
<sequence length="1092" mass="121482">MNIPRTASGSQTGPYKRVRLSYAGEPVNNNEHSTPAPAYTDTNLRRTKSSMPLRIIRHLTNRHEAQYDPNTVPLLSKREQRKAEKREQRKLEVLQAYQRKQFHDQISRQLEVNQSERESQPRVQPRRSVTQKVKDTLRKTRTGTRKHNSIQASTKGTLPALPTQRTPHVDDFLHKNTLQQWFHGPSDVEAVSAPAVTIEEPCPAELDATGISSPYHSFTGAVSKRHFDGSLDFESLPPPIRSPSPCLSALPQRGMTINETPAQLPGKQMQCDSCHDAIKMTGFHYVCTLCNEGDCLYCAKCANGGRTCRHELIERTRNIKRHPTNPQPISGVGRKMLAFDRDSVISSEAHVELSATHPHSILPPLNTQILQPPLEEQASSSRPQTNSHLASPGSPISPVNLLKDFEAKRREQEVAFREKEVTLREREAMLREREAWTASRERDAALVQQLHAAAMLQQRAEVGAQFPPRSLSTLQSSYGGSISRHPSSRSEFALSQSRPPSLSNRTSESPAEDITLHTSMKGKRPNVELASSVAAIEASFAGMEVTEAGIRTHANSTKRKSSPETKTHSSSSSTRKTGGASRRATSTRDNTDEMNDDEDDDTGSPKRQKQETHDQGEPAKLFACPYYKHHPVRYGERNTDELNYRSCATGLLRDISRVKQHLKRTHHRPDFYCRRCFANFDNNEQLQKHSSSRQGCDVRNCPYPERLDETQQAKIHVKKPGKHPRELWNEIFSVIFPGAPVPESPYIEQAQPGDGNVLPNLLEQFIESFNRRLTCASHSSQSWLGQPSVREFLNTQMLQTMQDVMRTQMSPGIASSPGDLASHLTSPMSAPTVHQLQSRHTSQSSSRTSSSPRHHRRQPQYLSPASAQPGLRPALKVATSMRPGTSSNSGESAIDSAFSHRSQSFPRVPRHVREDSGYDNFSSWASGDDVHVMGATISNNREPSSATSTRSTKSVSFVTPPQHMATWHDSMDVSYSTATGDEFVEAAGPNLFDFVNLDWSAQNFAGGTHEQQAPFSKPSYLRADSAYGTLSSAQASQNSLFQPQPNVHASQEQLTCVDPSKLSVYSTDVNLGGLSADVQAYLNRDMHGYFGA</sequence>
<feature type="region of interest" description="Disordered" evidence="1">
    <location>
        <begin position="62"/>
        <end position="87"/>
    </location>
</feature>
<feature type="region of interest" description="Disordered" evidence="1">
    <location>
        <begin position="110"/>
        <end position="163"/>
    </location>
</feature>
<feature type="compositionally biased region" description="Polar residues" evidence="1">
    <location>
        <begin position="377"/>
        <end position="389"/>
    </location>
</feature>
<feature type="compositionally biased region" description="Polar residues" evidence="1">
    <location>
        <begin position="882"/>
        <end position="891"/>
    </location>
</feature>
<name>A0ABR0K480_9EURO</name>
<feature type="compositionally biased region" description="Basic and acidic residues" evidence="1">
    <location>
        <begin position="76"/>
        <end position="87"/>
    </location>
</feature>
<keyword evidence="3" id="KW-1185">Reference proteome</keyword>
<organism evidence="2 3">
    <name type="scientific">Lithohypha guttulata</name>
    <dbReference type="NCBI Taxonomy" id="1690604"/>
    <lineage>
        <taxon>Eukaryota</taxon>
        <taxon>Fungi</taxon>
        <taxon>Dikarya</taxon>
        <taxon>Ascomycota</taxon>
        <taxon>Pezizomycotina</taxon>
        <taxon>Eurotiomycetes</taxon>
        <taxon>Chaetothyriomycetidae</taxon>
        <taxon>Chaetothyriales</taxon>
        <taxon>Trichomeriaceae</taxon>
        <taxon>Lithohypha</taxon>
    </lineage>
</organism>
<feature type="region of interest" description="Disordered" evidence="1">
    <location>
        <begin position="374"/>
        <end position="399"/>
    </location>
</feature>
<feature type="compositionally biased region" description="Low complexity" evidence="1">
    <location>
        <begin position="568"/>
        <end position="577"/>
    </location>
</feature>
<feature type="compositionally biased region" description="Low complexity" evidence="1">
    <location>
        <begin position="834"/>
        <end position="851"/>
    </location>
</feature>
<comment type="caution">
    <text evidence="2">The sequence shown here is derived from an EMBL/GenBank/DDBJ whole genome shotgun (WGS) entry which is preliminary data.</text>
</comment>
<evidence type="ECO:0008006" key="4">
    <source>
        <dbReference type="Google" id="ProtNLM"/>
    </source>
</evidence>